<evidence type="ECO:0000313" key="1">
    <source>
        <dbReference type="EMBL" id="WMW81168.1"/>
    </source>
</evidence>
<keyword evidence="2" id="KW-1185">Reference proteome</keyword>
<proteinExistence type="predicted"/>
<gene>
    <name evidence="1" type="ORF">RF679_02510</name>
</gene>
<accession>A0ABY9RIW6</accession>
<dbReference type="EMBL" id="CP133720">
    <property type="protein sequence ID" value="WMW81168.1"/>
    <property type="molecule type" value="Genomic_DNA"/>
</dbReference>
<sequence length="201" mass="22300">MNIIKFSFLVRVIVVFALILMTQGCATSFQDKSVLRTISSIQISENVEMPKSPTVGGALVFGKHNPEAIGRGANILEKTLEYKGVNFKDLLISISKEKFADFSNRLSSNKNGGVGLVEFHVVEYGFVKGWYYTFRPQITIRALMFVDKKLAFDRSFSVGGYTETYAAPLGGDLPSSEYIKVFSSGIETILNEMQKSLQQAL</sequence>
<evidence type="ECO:0008006" key="3">
    <source>
        <dbReference type="Google" id="ProtNLM"/>
    </source>
</evidence>
<dbReference type="Proteomes" id="UP001181355">
    <property type="component" value="Chromosome"/>
</dbReference>
<reference evidence="1" key="1">
    <citation type="submission" date="2023-09" db="EMBL/GenBank/DDBJ databases">
        <title>Undibacterium sp. 20NA77.5 isolated from freshwater.</title>
        <authorList>
            <person name="Le V."/>
            <person name="Ko S.-R."/>
            <person name="Ahn C.-Y."/>
            <person name="Oh H.-M."/>
        </authorList>
    </citation>
    <scope>NUCLEOTIDE SEQUENCE</scope>
    <source>
        <strain evidence="1">20NA77.5</strain>
    </source>
</reference>
<protein>
    <recommendedName>
        <fullName evidence="3">Lipoprotein</fullName>
    </recommendedName>
</protein>
<dbReference type="RefSeq" id="WP_309482658.1">
    <property type="nucleotide sequence ID" value="NZ_CP133720.1"/>
</dbReference>
<organism evidence="1 2">
    <name type="scientific">Undibacterium cyanobacteriorum</name>
    <dbReference type="NCBI Taxonomy" id="3073561"/>
    <lineage>
        <taxon>Bacteria</taxon>
        <taxon>Pseudomonadati</taxon>
        <taxon>Pseudomonadota</taxon>
        <taxon>Betaproteobacteria</taxon>
        <taxon>Burkholderiales</taxon>
        <taxon>Oxalobacteraceae</taxon>
        <taxon>Undibacterium</taxon>
    </lineage>
</organism>
<dbReference type="PROSITE" id="PS51257">
    <property type="entry name" value="PROKAR_LIPOPROTEIN"/>
    <property type="match status" value="1"/>
</dbReference>
<evidence type="ECO:0000313" key="2">
    <source>
        <dbReference type="Proteomes" id="UP001181355"/>
    </source>
</evidence>
<name>A0ABY9RIW6_9BURK</name>